<evidence type="ECO:0000313" key="2">
    <source>
        <dbReference type="Proteomes" id="UP001589608"/>
    </source>
</evidence>
<dbReference type="EMBL" id="JBHMCA010000059">
    <property type="protein sequence ID" value="MFB9448709.1"/>
    <property type="molecule type" value="Genomic_DNA"/>
</dbReference>
<gene>
    <name evidence="1" type="ORF">ACFFTR_36960</name>
</gene>
<accession>A0ABV5MIM4</accession>
<reference evidence="1 2" key="1">
    <citation type="submission" date="2024-09" db="EMBL/GenBank/DDBJ databases">
        <authorList>
            <person name="Sun Q."/>
            <person name="Mori K."/>
        </authorList>
    </citation>
    <scope>NUCLEOTIDE SEQUENCE [LARGE SCALE GENOMIC DNA]</scope>
    <source>
        <strain evidence="1 2">JCM 3307</strain>
    </source>
</reference>
<proteinExistence type="predicted"/>
<name>A0ABV5MIM4_9ACTN</name>
<organism evidence="1 2">
    <name type="scientific">Dactylosporangium vinaceum</name>
    <dbReference type="NCBI Taxonomy" id="53362"/>
    <lineage>
        <taxon>Bacteria</taxon>
        <taxon>Bacillati</taxon>
        <taxon>Actinomycetota</taxon>
        <taxon>Actinomycetes</taxon>
        <taxon>Micromonosporales</taxon>
        <taxon>Micromonosporaceae</taxon>
        <taxon>Dactylosporangium</taxon>
    </lineage>
</organism>
<sequence>MSDTSAELVAQASAFTPISLRDHVAARVVQPDYPDWLDHITPAAACTRPVRLAGDLFTVRGAADGGAQIIGHTPTGHLPDGVIYKACGNRRASLCPACARTYQRDAYQVLRTMLVGGKGVPGTVASHPAAFVTLTAPSFGTVHTRAVRRHTCTNRRRCDCRAEPCHARSTGPNRCEHGQPAVCWARHDDGDQVLGQPLCLDCYRHAEHVVWNLFSTELWRRTSIALGRALGRRCQALGIPFHLVHGADGRPKRLSPVRFTYGKVAEYQRRGLVHYHLLIRLDGYNPADPDTAVPPPAPLAYQDLHDAISTAVASTSFRTPAHPDRLDGWPMTWGDLAKGTDIRQIALTGTDAITDSQVAGYMAKYATKSTESTGHFSTRLTPDTVEQYADATGDHNARLIHACWHLGRRIPGPDEAWKCPDCRTWTRLAACPHCDRRCQPRVDIRSTDGDKPNPYEGLRRAAHKLGFNGHFLTKARRHPVTFGVLRANRVVFRRTVDATGPEQPIRLADHLDEETTLVIGLLTFAGVGWRTIGDAALANTAAAMARARADAAREELAHELGSTLSGQTPVAA</sequence>
<dbReference type="RefSeq" id="WP_223097331.1">
    <property type="nucleotide sequence ID" value="NZ_CP061913.1"/>
</dbReference>
<protein>
    <submittedName>
        <fullName evidence="1">Replication initiator</fullName>
    </submittedName>
</protein>
<dbReference type="Pfam" id="PF20199">
    <property type="entry name" value="RepSA"/>
    <property type="match status" value="1"/>
</dbReference>
<evidence type="ECO:0000313" key="1">
    <source>
        <dbReference type="EMBL" id="MFB9448709.1"/>
    </source>
</evidence>
<dbReference type="Proteomes" id="UP001589608">
    <property type="component" value="Unassembled WGS sequence"/>
</dbReference>
<keyword evidence="2" id="KW-1185">Reference proteome</keyword>
<dbReference type="InterPro" id="IPR046828">
    <property type="entry name" value="RepSA"/>
</dbReference>
<comment type="caution">
    <text evidence="1">The sequence shown here is derived from an EMBL/GenBank/DDBJ whole genome shotgun (WGS) entry which is preliminary data.</text>
</comment>